<gene>
    <name evidence="8" type="ORF">Tel_12465</name>
</gene>
<name>A0A0S2TFH3_9GAMM</name>
<dbReference type="STRING" id="1748243.Tel_12465"/>
<dbReference type="GO" id="GO:1990281">
    <property type="term" value="C:efflux pump complex"/>
    <property type="evidence" value="ECO:0007669"/>
    <property type="project" value="TreeGrafter"/>
</dbReference>
<evidence type="ECO:0000256" key="1">
    <source>
        <dbReference type="ARBA" id="ARBA00004196"/>
    </source>
</evidence>
<dbReference type="AlphaFoldDB" id="A0A0S2TFH3"/>
<comment type="similarity">
    <text evidence="2">Belongs to the membrane fusion protein (MFP) (TC 8.A.1) family.</text>
</comment>
<protein>
    <submittedName>
        <fullName evidence="8">Hemolysin D</fullName>
    </submittedName>
</protein>
<dbReference type="Gene3D" id="2.40.30.170">
    <property type="match status" value="1"/>
</dbReference>
<dbReference type="Pfam" id="PF25967">
    <property type="entry name" value="RND-MFP_C"/>
    <property type="match status" value="1"/>
</dbReference>
<dbReference type="PANTHER" id="PTHR30469">
    <property type="entry name" value="MULTIDRUG RESISTANCE PROTEIN MDTA"/>
    <property type="match status" value="1"/>
</dbReference>
<keyword evidence="3" id="KW-0813">Transport</keyword>
<dbReference type="PANTHER" id="PTHR30469:SF11">
    <property type="entry name" value="BLL4320 PROTEIN"/>
    <property type="match status" value="1"/>
</dbReference>
<dbReference type="InterPro" id="IPR006143">
    <property type="entry name" value="RND_pump_MFP"/>
</dbReference>
<dbReference type="Pfam" id="PF25917">
    <property type="entry name" value="BSH_RND"/>
    <property type="match status" value="1"/>
</dbReference>
<sequence>MFKRFILMLIAVALVFGAVFGWKYYRSQQTAAGSSESAPPATVAAARVQQETWQPSLFAVGSLVADQGLDVSSEVAGQVRAIEFKSGQMVKAGKLLVQLDDSVDQARLEGLQAEERLAELEFERAEDLLRDNTVPQSTYDQAQSRLRNARAQIASTRALLAKKAIKAPFSGQLGVRQVNLGEYLAPGAPIVTLQSLDPVHVDFSLPERHLAKLDEGDEVELTVQAFGAQRFKGAVTAISPKVETETRNVKLRATLDNPKQRLRPGMFAEVKLMLPAREDVLTLQHTAVTYNPYGDSVFLIQEREGDRVVQRRQVQTGAVRDGRVEIKSGLKAGDRVVLAGQVKLRNGQSVNIDNSVALDEQVSAP</sequence>
<dbReference type="Gene3D" id="1.10.287.470">
    <property type="entry name" value="Helix hairpin bin"/>
    <property type="match status" value="1"/>
</dbReference>
<accession>A0A0S2TFH3</accession>
<dbReference type="GO" id="GO:0015562">
    <property type="term" value="F:efflux transmembrane transporter activity"/>
    <property type="evidence" value="ECO:0007669"/>
    <property type="project" value="TreeGrafter"/>
</dbReference>
<dbReference type="NCBIfam" id="TIGR01730">
    <property type="entry name" value="RND_mfp"/>
    <property type="match status" value="1"/>
</dbReference>
<proteinExistence type="inferred from homology"/>
<evidence type="ECO:0000259" key="5">
    <source>
        <dbReference type="Pfam" id="PF25917"/>
    </source>
</evidence>
<evidence type="ECO:0000256" key="4">
    <source>
        <dbReference type="SAM" id="Coils"/>
    </source>
</evidence>
<dbReference type="FunFam" id="2.40.30.170:FF:000010">
    <property type="entry name" value="Efflux RND transporter periplasmic adaptor subunit"/>
    <property type="match status" value="1"/>
</dbReference>
<feature type="domain" description="Multidrug resistance protein MdtA-like C-terminal permuted SH3" evidence="7">
    <location>
        <begin position="286"/>
        <end position="340"/>
    </location>
</feature>
<dbReference type="Gene3D" id="2.40.420.20">
    <property type="match status" value="1"/>
</dbReference>
<feature type="domain" description="Multidrug resistance protein MdtA-like barrel-sandwich hybrid" evidence="5">
    <location>
        <begin position="70"/>
        <end position="188"/>
    </location>
</feature>
<evidence type="ECO:0000259" key="6">
    <source>
        <dbReference type="Pfam" id="PF25954"/>
    </source>
</evidence>
<dbReference type="InterPro" id="IPR058792">
    <property type="entry name" value="Beta-barrel_RND_2"/>
</dbReference>
<organism evidence="8 9">
    <name type="scientific">Candidatus Tenderia electrophaga</name>
    <dbReference type="NCBI Taxonomy" id="1748243"/>
    <lineage>
        <taxon>Bacteria</taxon>
        <taxon>Pseudomonadati</taxon>
        <taxon>Pseudomonadota</taxon>
        <taxon>Gammaproteobacteria</taxon>
        <taxon>Candidatus Tenderiales</taxon>
        <taxon>Candidatus Tenderiaceae</taxon>
        <taxon>Candidatus Tenderia</taxon>
    </lineage>
</organism>
<dbReference type="InterPro" id="IPR058625">
    <property type="entry name" value="MdtA-like_BSH"/>
</dbReference>
<evidence type="ECO:0000259" key="7">
    <source>
        <dbReference type="Pfam" id="PF25967"/>
    </source>
</evidence>
<dbReference type="InterPro" id="IPR058627">
    <property type="entry name" value="MdtA-like_C"/>
</dbReference>
<comment type="subcellular location">
    <subcellularLocation>
        <location evidence="1">Cell envelope</location>
    </subcellularLocation>
</comment>
<evidence type="ECO:0000313" key="9">
    <source>
        <dbReference type="Proteomes" id="UP000055136"/>
    </source>
</evidence>
<evidence type="ECO:0000313" key="8">
    <source>
        <dbReference type="EMBL" id="ALP53882.1"/>
    </source>
</evidence>
<evidence type="ECO:0000256" key="2">
    <source>
        <dbReference type="ARBA" id="ARBA00009477"/>
    </source>
</evidence>
<dbReference type="KEGG" id="tee:Tel_12465"/>
<evidence type="ECO:0000256" key="3">
    <source>
        <dbReference type="ARBA" id="ARBA00022448"/>
    </source>
</evidence>
<dbReference type="Proteomes" id="UP000055136">
    <property type="component" value="Chromosome"/>
</dbReference>
<reference evidence="8" key="1">
    <citation type="submission" date="2015-10" db="EMBL/GenBank/DDBJ databases">
        <title>Description of Candidatus Tenderia electrophaga gen. nov, sp. nov., an Uncultivated Electroautotroph from a Biocathode Enrichment.</title>
        <authorList>
            <person name="Eddie B.J."/>
            <person name="Malanoski A.P."/>
            <person name="Wang Z."/>
            <person name="Hall R.J."/>
            <person name="Oh S.D."/>
            <person name="Heiner C."/>
            <person name="Lin B."/>
            <person name="Strycharz-Glaven S.M."/>
        </authorList>
    </citation>
    <scope>NUCLEOTIDE SEQUENCE [LARGE SCALE GENOMIC DNA]</scope>
    <source>
        <strain evidence="8">NRL1</strain>
    </source>
</reference>
<keyword evidence="9" id="KW-1185">Reference proteome</keyword>
<feature type="domain" description="CusB-like beta-barrel" evidence="6">
    <location>
        <begin position="199"/>
        <end position="273"/>
    </location>
</feature>
<dbReference type="Pfam" id="PF25954">
    <property type="entry name" value="Beta-barrel_RND_2"/>
    <property type="match status" value="1"/>
</dbReference>
<keyword evidence="4" id="KW-0175">Coiled coil</keyword>
<dbReference type="EMBL" id="CP013099">
    <property type="protein sequence ID" value="ALP53882.1"/>
    <property type="molecule type" value="Genomic_DNA"/>
</dbReference>
<dbReference type="SUPFAM" id="SSF111369">
    <property type="entry name" value="HlyD-like secretion proteins"/>
    <property type="match status" value="1"/>
</dbReference>
<dbReference type="Gene3D" id="2.40.50.100">
    <property type="match status" value="1"/>
</dbReference>
<feature type="coiled-coil region" evidence="4">
    <location>
        <begin position="103"/>
        <end position="159"/>
    </location>
</feature>